<keyword evidence="3" id="KW-0678">Repressor</keyword>
<keyword evidence="11" id="KW-1185">Reference proteome</keyword>
<organism evidence="10 11">
    <name type="scientific">Tigriopus californicus</name>
    <name type="common">Marine copepod</name>
    <dbReference type="NCBI Taxonomy" id="6832"/>
    <lineage>
        <taxon>Eukaryota</taxon>
        <taxon>Metazoa</taxon>
        <taxon>Ecdysozoa</taxon>
        <taxon>Arthropoda</taxon>
        <taxon>Crustacea</taxon>
        <taxon>Multicrustacea</taxon>
        <taxon>Hexanauplia</taxon>
        <taxon>Copepoda</taxon>
        <taxon>Harpacticoida</taxon>
        <taxon>Harpacticidae</taxon>
        <taxon>Tigriopus</taxon>
    </lineage>
</organism>
<dbReference type="InterPro" id="IPR019035">
    <property type="entry name" value="Mediator_Med12"/>
</dbReference>
<dbReference type="OrthoDB" id="20828at2759"/>
<feature type="compositionally biased region" description="Basic and acidic residues" evidence="8">
    <location>
        <begin position="1"/>
        <end position="11"/>
    </location>
</feature>
<dbReference type="Proteomes" id="UP000318571">
    <property type="component" value="Chromosome 3"/>
</dbReference>
<dbReference type="InterPro" id="IPR021990">
    <property type="entry name" value="Mediator_Med12_LCEWAV"/>
</dbReference>
<reference evidence="10 11" key="1">
    <citation type="journal article" date="2018" name="Nat. Ecol. Evol.">
        <title>Genomic signatures of mitonuclear coevolution across populations of Tigriopus californicus.</title>
        <authorList>
            <person name="Barreto F.S."/>
            <person name="Watson E.T."/>
            <person name="Lima T.G."/>
            <person name="Willett C.S."/>
            <person name="Edmands S."/>
            <person name="Li W."/>
            <person name="Burton R.S."/>
        </authorList>
    </citation>
    <scope>NUCLEOTIDE SEQUENCE [LARGE SCALE GENOMIC DNA]</scope>
    <source>
        <strain evidence="10 11">San Diego</strain>
    </source>
</reference>
<dbReference type="SMART" id="SM01281">
    <property type="entry name" value="Med12"/>
    <property type="match status" value="1"/>
</dbReference>
<evidence type="ECO:0000256" key="3">
    <source>
        <dbReference type="ARBA" id="ARBA00022491"/>
    </source>
</evidence>
<evidence type="ECO:0000259" key="9">
    <source>
        <dbReference type="SMART" id="SM01281"/>
    </source>
</evidence>
<dbReference type="GO" id="GO:0016592">
    <property type="term" value="C:mediator complex"/>
    <property type="evidence" value="ECO:0007669"/>
    <property type="project" value="InterPro"/>
</dbReference>
<keyword evidence="5" id="KW-0010">Activator</keyword>
<feature type="compositionally biased region" description="Basic and acidic residues" evidence="8">
    <location>
        <begin position="1773"/>
        <end position="1782"/>
    </location>
</feature>
<feature type="region of interest" description="Disordered" evidence="8">
    <location>
        <begin position="1"/>
        <end position="45"/>
    </location>
</feature>
<dbReference type="GO" id="GO:0045944">
    <property type="term" value="P:positive regulation of transcription by RNA polymerase II"/>
    <property type="evidence" value="ECO:0007669"/>
    <property type="project" value="TreeGrafter"/>
</dbReference>
<dbReference type="Pfam" id="PF12145">
    <property type="entry name" value="Med12-LCEWAV"/>
    <property type="match status" value="2"/>
</dbReference>
<feature type="region of interest" description="Disordered" evidence="8">
    <location>
        <begin position="1759"/>
        <end position="1795"/>
    </location>
</feature>
<feature type="region of interest" description="Disordered" evidence="8">
    <location>
        <begin position="2141"/>
        <end position="2166"/>
    </location>
</feature>
<keyword evidence="4" id="KW-0805">Transcription regulation</keyword>
<evidence type="ECO:0000256" key="7">
    <source>
        <dbReference type="ARBA" id="ARBA00023242"/>
    </source>
</evidence>
<keyword evidence="6" id="KW-0804">Transcription</keyword>
<feature type="compositionally biased region" description="Polar residues" evidence="8">
    <location>
        <begin position="2151"/>
        <end position="2166"/>
    </location>
</feature>
<dbReference type="PANTHER" id="PTHR46007:SF11">
    <property type="entry name" value="MEDIATOR OF RNA POLYMERASE II TRANSCRIPTION SUBUNIT 12"/>
    <property type="match status" value="1"/>
</dbReference>
<proteinExistence type="inferred from homology"/>
<evidence type="ECO:0000256" key="8">
    <source>
        <dbReference type="SAM" id="MobiDB-lite"/>
    </source>
</evidence>
<sequence length="2166" mass="242126">MPVRLESEAKRSLRPVGMRAGSAPNLAGGLPGSSSSGGPALGGVPGFASPHGSALSSGMAGVIGRGPGGGLGPPDVYPQDPNQKEDELTAVHVKQGFTQGYATLVSEEYSSAICGGRHSNFLQAMSSTKVLADLKAIAAKKEEQNTLSDSGKKRQTLNTRDFWLVTQKNKPGADNWFNDLRGGKPLSALAKCVPVFNKKEELLPALIEKKVPFNRAVWFFKMTSGYALAMSEINKPKKRQLMDPSIEWTQALVRFLKEQLVEISTMLQSSSSSSTNIGMGMVDEFKPENAQCYKYWTYLTQLCEVMFHQGLLDRQDFLTWVVDCVEKCRGPNDPIIRLVLPVVLQYTKDIVKSELLSRRLAYQCAKKITYLVNDTEALNNLSTLTAQDNGGAPPVITAFMELVNDPDTRFIILGMSSVVQTIALECPSALVWNYFGENKSPSYLMGSPLDHLPNCTPSGLPMMPPGSGTQAARLRIKQAEMLIRERSIACEVKWSEDFAQSPSRDVNAILSILEELDSFVLFDKIDTSSHFIDVLYNRIFPTHNDNPIPDMTIVHSLCHWAVTSQRSGEHRAFVVAMLLDKRQALLSPDVEDDREDDEETYYSSEPPVFQAHLFQYLDHDAPTITEDRQEFSNLVLLFFELICHDVFSHDYYLCQLISRGDLSQTTSTESRDEKNEDGDGSFEDSKINDDLANLLNQIKEGNQLEGPYSPPPPPPPKSLAVKGDLDIARRCRHWQYCYHFPLPSNESSVHDANQRHVLLYGTGKGKDEVSKNVKRLSKDITKLFSKKFSIDVSEGGKVKKHTKNESSYKDVVTSFQSLSYYDQHAVTHQCGQTVVEMIIAFAHTQANYLPVTEYVSFLMDLTGLALNIQEILDWSMQILKELPSVELQLHERRSTLTRNYTSSLALCLVGVLRRYHSVLMLNPSDVAFIFDQLSKIAPLSKLTNGDGPGDKKGFDCTSAEWCILAYMYDLSTICPTLKSKEKIHELKRQFSPQTDASESSLTLTDRRFGIDYVLNPKKHVDPLTIKNLIESPQHQYNLVCNVLMEVCECTDQEKLNDIATLCCEFTSQCYSLSSEWLGAFAALCNSGNNTGYIDLVNQVYKSDTPIDKQLGVFAAILIARHCFHLQAFVINVAIPSLLQAWEEVKEKSLTKETERGARLSCQLLLKLFESVDIYQPTIHFNSNQSTSSCHSKQAAHPSGIYSSCDRHLLSSAHRNMTVGAIIAVLKGILVLGDAEEDKSSDNNKKYGDGDYRSLGLSGMRGSRMENASLSQFARYTLKQISQQDWVHDRCRQTPEQTLLKNGILLDPMLSPKQAQKLLRLICYPAEYPNTELNLSDPQEPKMIVSKILHNLDEWNLRISAIEIRLMYHQLSSNGNNASDLNRWLENSANAIVESFDFGAQSKKDLDMKPTEGSKTSPRKSHLASGRSKIRKHCFIWMVPYLVKYLKFLQSRVLKVSTTVLEETNWSRATKHHSKDSNEGTRFCYQPFLHLVLTCIRELDADSKDKKDKSDKEEQKEHLLHALHGQLSTYLCFNKNEKIYQYDDPMSRKTMLDSLRLRFSLVGGMFDSICRNVNFTQEWSTLLVQLMSRGVVSLANNSELFTVALDMLATLIHSTMVYDKDASVSERSDEGRKHHAYHTLVKKLKKEIGENHCASMKILRQLLPFPKVVIEALVCEPFGNVTDGKGNRVKGLNCDKKQGMQVADKQKMNPWDMLDGHRNPAPLSWAWFGALKHERKPLKCEENFFELKFAKDSFEHTKTYYLDPPPLPDEDLEPPPKENKNPTDKANMPVPNMGPGPHPNGMRMGNMMNRPMMNMAGYPFPRGRMDPSFMNPGARMNNPRMMGPTGGMVHNQMNPGMNYQNPGNNAMMGNNGNWDTMNRMNTNNPPNNFMPNQNFNAGGPMPMNNPGAGVGGGAGMAGVSQAAPGGVVGGGGGMMNSHRFQGPSNGNSKQVLQMMIRARHNPTGHFSQYNNQAAPTPPQQPNMGNQFFQPRQGGFSMRGSNPRMHHQGNAMFPGQVNNTGNAMSMGGGSVHPQQPPAYGQNNMTQYNNFGNQMGNMNNQFMMRQSQNPGSMYANTSGNMMGRSGMINQPQQGNGFSVRGQFMPNQGMVGGNAYRQAVPPNNQGMGMRMPQQPQHGMQNPQMMAQMQRGGGNQANNPQMNYQQQNRFQ</sequence>
<evidence type="ECO:0000313" key="11">
    <source>
        <dbReference type="Proteomes" id="UP000318571"/>
    </source>
</evidence>
<evidence type="ECO:0000256" key="2">
    <source>
        <dbReference type="ARBA" id="ARBA00010289"/>
    </source>
</evidence>
<dbReference type="OMA" id="YQQSHDK"/>
<keyword evidence="7" id="KW-0539">Nucleus</keyword>
<evidence type="ECO:0000256" key="6">
    <source>
        <dbReference type="ARBA" id="ARBA00023163"/>
    </source>
</evidence>
<dbReference type="EMBL" id="VCGU01000007">
    <property type="protein sequence ID" value="TRY73773.1"/>
    <property type="molecule type" value="Genomic_DNA"/>
</dbReference>
<feature type="region of interest" description="Disordered" evidence="8">
    <location>
        <begin position="664"/>
        <end position="686"/>
    </location>
</feature>
<dbReference type="STRING" id="6832.A0A553P7W8"/>
<comment type="caution">
    <text evidence="10">The sequence shown here is derived from an EMBL/GenBank/DDBJ whole genome shotgun (WGS) entry which is preliminary data.</text>
</comment>
<evidence type="ECO:0000256" key="4">
    <source>
        <dbReference type="ARBA" id="ARBA00023015"/>
    </source>
</evidence>
<feature type="domain" description="Mediator complex subunit Med12" evidence="9">
    <location>
        <begin position="161"/>
        <end position="221"/>
    </location>
</feature>
<evidence type="ECO:0000256" key="1">
    <source>
        <dbReference type="ARBA" id="ARBA00004123"/>
    </source>
</evidence>
<evidence type="ECO:0000256" key="5">
    <source>
        <dbReference type="ARBA" id="ARBA00023159"/>
    </source>
</evidence>
<feature type="region of interest" description="Disordered" evidence="8">
    <location>
        <begin position="1403"/>
        <end position="1424"/>
    </location>
</feature>
<dbReference type="GO" id="GO:0003713">
    <property type="term" value="F:transcription coactivator activity"/>
    <property type="evidence" value="ECO:0007669"/>
    <property type="project" value="TreeGrafter"/>
</dbReference>
<gene>
    <name evidence="10" type="ORF">TCAL_00950</name>
</gene>
<comment type="subcellular location">
    <subcellularLocation>
        <location evidence="1">Nucleus</location>
    </subcellularLocation>
</comment>
<comment type="similarity">
    <text evidence="2">Belongs to the Mediator complex subunit 12 family.</text>
</comment>
<dbReference type="PANTHER" id="PTHR46007">
    <property type="entry name" value="MEDIATOR OF RNA POLYMERASE II TRANSCRIPTION SUBUNIT 12"/>
    <property type="match status" value="1"/>
</dbReference>
<feature type="compositionally biased region" description="Gly residues" evidence="8">
    <location>
        <begin position="61"/>
        <end position="72"/>
    </location>
</feature>
<feature type="region of interest" description="Disordered" evidence="8">
    <location>
        <begin position="58"/>
        <end position="82"/>
    </location>
</feature>
<evidence type="ECO:0000313" key="10">
    <source>
        <dbReference type="EMBL" id="TRY73773.1"/>
    </source>
</evidence>
<dbReference type="Pfam" id="PF09497">
    <property type="entry name" value="Med12"/>
    <property type="match status" value="1"/>
</dbReference>
<feature type="compositionally biased region" description="Low complexity" evidence="8">
    <location>
        <begin position="26"/>
        <end position="38"/>
    </location>
</feature>
<name>A0A553P7W8_TIGCA</name>
<protein>
    <recommendedName>
        <fullName evidence="9">Mediator complex subunit Med12 domain-containing protein</fullName>
    </recommendedName>
</protein>
<accession>A0A553P7W8</accession>
<dbReference type="InterPro" id="IPR051647">
    <property type="entry name" value="Mediator_comp_sub12"/>
</dbReference>